<feature type="region of interest" description="Disordered" evidence="3">
    <location>
        <begin position="543"/>
        <end position="580"/>
    </location>
</feature>
<dbReference type="Pfam" id="PF16326">
    <property type="entry name" value="ABC_tran_CTD"/>
    <property type="match status" value="1"/>
</dbReference>
<dbReference type="RefSeq" id="WP_218281918.1">
    <property type="nucleotide sequence ID" value="NZ_CP078093.1"/>
</dbReference>
<evidence type="ECO:0000256" key="2">
    <source>
        <dbReference type="ARBA" id="ARBA00022840"/>
    </source>
</evidence>
<keyword evidence="6" id="KW-1185">Reference proteome</keyword>
<organism evidence="5 6">
    <name type="scientific">Crassaminicella indica</name>
    <dbReference type="NCBI Taxonomy" id="2855394"/>
    <lineage>
        <taxon>Bacteria</taxon>
        <taxon>Bacillati</taxon>
        <taxon>Bacillota</taxon>
        <taxon>Clostridia</taxon>
        <taxon>Eubacteriales</taxon>
        <taxon>Clostridiaceae</taxon>
        <taxon>Crassaminicella</taxon>
    </lineage>
</organism>
<dbReference type="Proteomes" id="UP000886818">
    <property type="component" value="Chromosome"/>
</dbReference>
<evidence type="ECO:0000313" key="6">
    <source>
        <dbReference type="Proteomes" id="UP000886818"/>
    </source>
</evidence>
<name>A0ABX8R866_9CLOT</name>
<dbReference type="PROSITE" id="PS50893">
    <property type="entry name" value="ABC_TRANSPORTER_2"/>
    <property type="match status" value="2"/>
</dbReference>
<proteinExistence type="predicted"/>
<dbReference type="SMART" id="SM00382">
    <property type="entry name" value="AAA"/>
    <property type="match status" value="2"/>
</dbReference>
<feature type="domain" description="ABC transporter" evidence="4">
    <location>
        <begin position="4"/>
        <end position="262"/>
    </location>
</feature>
<keyword evidence="2 5" id="KW-0067">ATP-binding</keyword>
<dbReference type="PROSITE" id="PS00211">
    <property type="entry name" value="ABC_TRANSPORTER_1"/>
    <property type="match status" value="2"/>
</dbReference>
<dbReference type="InterPro" id="IPR032781">
    <property type="entry name" value="ABC_tran_Xtn"/>
</dbReference>
<protein>
    <submittedName>
        <fullName evidence="5">ABC-F family ATP-binding cassette domain-containing protein</fullName>
    </submittedName>
</protein>
<reference evidence="5" key="1">
    <citation type="submission" date="2021-07" db="EMBL/GenBank/DDBJ databases">
        <title>Complete genome sequence of Crassaminicella sp. 143-21, isolated from a deep-sea hydrothermal vent.</title>
        <authorList>
            <person name="Li X."/>
        </authorList>
    </citation>
    <scope>NUCLEOTIDE SEQUENCE</scope>
    <source>
        <strain evidence="5">143-21</strain>
    </source>
</reference>
<dbReference type="NCBIfam" id="NF000355">
    <property type="entry name" value="ribo_prot_ABC_F"/>
    <property type="match status" value="1"/>
</dbReference>
<feature type="compositionally biased region" description="Basic and acidic residues" evidence="3">
    <location>
        <begin position="543"/>
        <end position="569"/>
    </location>
</feature>
<sequence>MIILSCNDIHKFFGINAILENISFSINAGEKIGLVGANGAGKSTLFKIITGEYPYDNGELYISKNTTIGYLEQSAVLSPSNTVFGEVLQVFDDLIKMEETLRSLEKEIAEHSTHSSESLNKLMELYAYKSEEFQNKNGYGYRSEIRGVLKGLGFSEDEFDQPIIHLSGGQKTRVNLAKLLLRKPDILLLDEPTNHLDIDAVEWLEAFLKSYHGTILLISHDRYFLDEVVDKIYEIENKKLTQYNGNYSDYVEKKKVIYEQQMKEYLQQQKEIQRQESLIRKFKQHGTEKLAKRAKSREKRLEHISLLEKPVHLHKRTKIRFETQIKSGEDVLTVEDLSKSFGSNKLFQNVSFTIYRGERVGLIGPNGIGKSTLLKILLKMLPYDTGIIRLGHNVHIGYYDQEQSDLNTSNTIIDEIWEEKIHLTQTEVRTLLGSFLFSGEDVLKKISTLSGGEKSRVALLKLMLSKANFLLIDEPTNHLDIASKEALEEALTNYDGTILVISHDRYFLNKVTTKILDLSSEGITEYLGNYKYYQEKKKQLEDSKTPEVEIKKTKTQLKDERRKEKEKQKEKRRAKKERESLEETILSIEENIRQLEQEMCKEEIYSDPKKSKELHQKMNHLKIELDNLYEKWEEYLE</sequence>
<dbReference type="Pfam" id="PF12848">
    <property type="entry name" value="ABC_tran_Xtn"/>
    <property type="match status" value="1"/>
</dbReference>
<evidence type="ECO:0000256" key="3">
    <source>
        <dbReference type="SAM" id="MobiDB-lite"/>
    </source>
</evidence>
<keyword evidence="1" id="KW-0547">Nucleotide-binding</keyword>
<dbReference type="PANTHER" id="PTHR42855">
    <property type="entry name" value="ABC TRANSPORTER ATP-BINDING SUBUNIT"/>
    <property type="match status" value="1"/>
</dbReference>
<evidence type="ECO:0000256" key="1">
    <source>
        <dbReference type="ARBA" id="ARBA00022741"/>
    </source>
</evidence>
<gene>
    <name evidence="5" type="ORF">KVH43_07380</name>
</gene>
<evidence type="ECO:0000313" key="5">
    <source>
        <dbReference type="EMBL" id="QXM05218.1"/>
    </source>
</evidence>
<evidence type="ECO:0000259" key="4">
    <source>
        <dbReference type="PROSITE" id="PS50893"/>
    </source>
</evidence>
<accession>A0ABX8R866</accession>
<feature type="domain" description="ABC transporter" evidence="4">
    <location>
        <begin position="332"/>
        <end position="545"/>
    </location>
</feature>
<dbReference type="InterPro" id="IPR017871">
    <property type="entry name" value="ABC_transporter-like_CS"/>
</dbReference>
<dbReference type="EMBL" id="CP078093">
    <property type="protein sequence ID" value="QXM05218.1"/>
    <property type="molecule type" value="Genomic_DNA"/>
</dbReference>
<dbReference type="CDD" id="cd03221">
    <property type="entry name" value="ABCF_EF-3"/>
    <property type="match status" value="2"/>
</dbReference>
<dbReference type="InterPro" id="IPR032524">
    <property type="entry name" value="ABC_tran_C"/>
</dbReference>
<dbReference type="PANTHER" id="PTHR42855:SF2">
    <property type="entry name" value="DRUG RESISTANCE ABC TRANSPORTER,ATP-BINDING PROTEIN"/>
    <property type="match status" value="1"/>
</dbReference>
<dbReference type="Pfam" id="PF00005">
    <property type="entry name" value="ABC_tran"/>
    <property type="match status" value="2"/>
</dbReference>
<dbReference type="InterPro" id="IPR051309">
    <property type="entry name" value="ABCF_ATPase"/>
</dbReference>
<dbReference type="InterPro" id="IPR003439">
    <property type="entry name" value="ABC_transporter-like_ATP-bd"/>
</dbReference>
<dbReference type="InterPro" id="IPR003593">
    <property type="entry name" value="AAA+_ATPase"/>
</dbReference>
<dbReference type="GO" id="GO:0005524">
    <property type="term" value="F:ATP binding"/>
    <property type="evidence" value="ECO:0007669"/>
    <property type="project" value="UniProtKB-KW"/>
</dbReference>